<feature type="domain" description="EamA" evidence="7">
    <location>
        <begin position="167"/>
        <end position="301"/>
    </location>
</feature>
<dbReference type="PANTHER" id="PTHR32322">
    <property type="entry name" value="INNER MEMBRANE TRANSPORTER"/>
    <property type="match status" value="1"/>
</dbReference>
<feature type="transmembrane region" description="Helical" evidence="6">
    <location>
        <begin position="115"/>
        <end position="133"/>
    </location>
</feature>
<dbReference type="InterPro" id="IPR037185">
    <property type="entry name" value="EmrE-like"/>
</dbReference>
<feature type="transmembrane region" description="Helical" evidence="6">
    <location>
        <begin position="140"/>
        <end position="158"/>
    </location>
</feature>
<dbReference type="eggNOG" id="COG0697">
    <property type="taxonomic scope" value="Bacteria"/>
</dbReference>
<dbReference type="GO" id="GO:0005886">
    <property type="term" value="C:plasma membrane"/>
    <property type="evidence" value="ECO:0007669"/>
    <property type="project" value="UniProtKB-SubCell"/>
</dbReference>
<keyword evidence="5 6" id="KW-0472">Membrane</keyword>
<accession>C5F2K4</accession>
<name>C5F2K4_9HELI</name>
<feature type="domain" description="EamA" evidence="7">
    <location>
        <begin position="22"/>
        <end position="156"/>
    </location>
</feature>
<feature type="transmembrane region" description="Helical" evidence="6">
    <location>
        <begin position="228"/>
        <end position="248"/>
    </location>
</feature>
<keyword evidence="9" id="KW-1185">Reference proteome</keyword>
<feature type="transmembrane region" description="Helical" evidence="6">
    <location>
        <begin position="84"/>
        <end position="103"/>
    </location>
</feature>
<evidence type="ECO:0000256" key="1">
    <source>
        <dbReference type="ARBA" id="ARBA00004651"/>
    </source>
</evidence>
<reference evidence="9" key="1">
    <citation type="journal article" date="2014" name="Genome Announc.">
        <title>Draft genome sequences of six enterohepatic helicobacter species isolated from humans and one from rhesus macaques.</title>
        <authorList>
            <person name="Shen Z."/>
            <person name="Sheh A."/>
            <person name="Young S.K."/>
            <person name="Abouelliel A."/>
            <person name="Ward D.V."/>
            <person name="Earl A.M."/>
            <person name="Fox J.G."/>
        </authorList>
    </citation>
    <scope>NUCLEOTIDE SEQUENCE [LARGE SCALE GENOMIC DNA]</scope>
    <source>
        <strain evidence="9">MIT 98-5489</strain>
    </source>
</reference>
<evidence type="ECO:0000256" key="2">
    <source>
        <dbReference type="ARBA" id="ARBA00022475"/>
    </source>
</evidence>
<comment type="subcellular location">
    <subcellularLocation>
        <location evidence="1">Cell membrane</location>
        <topology evidence="1">Multi-pass membrane protein</topology>
    </subcellularLocation>
</comment>
<evidence type="ECO:0000256" key="4">
    <source>
        <dbReference type="ARBA" id="ARBA00022989"/>
    </source>
</evidence>
<evidence type="ECO:0000313" key="8">
    <source>
        <dbReference type="EMBL" id="EEQ64498.1"/>
    </source>
</evidence>
<sequence length="304" mass="34108">MLYYTPQNIYGDFMQKLTHEQIGILWITSASIAYGMMPIWSVFVQDSGISTEYLLLFRFICTALLLFSWSIYKKISLKLPMPYLFKFLFLGGVLYIVQSFAYLDSLRFIPASLSVLLYHIYPAIVALIAIIFLKDKITPKMLFCLITSFIGLVVILQPSSYLALNFYGIFLSLVGALFYGLYVIFSKNLAQKFSSIVCSFYVCLFASLAILCYIVIDLPNLQNIKANGILALLGLTFVSTLFPMIAYFLGMSKIGVTKTAILGMIEPLVGVLLSLWILGESLTLIQCLGACLIFFGSILLFIKH</sequence>
<feature type="transmembrane region" description="Helical" evidence="6">
    <location>
        <begin position="55"/>
        <end position="72"/>
    </location>
</feature>
<dbReference type="InterPro" id="IPR000620">
    <property type="entry name" value="EamA_dom"/>
</dbReference>
<feature type="transmembrane region" description="Helical" evidence="6">
    <location>
        <begin position="283"/>
        <end position="302"/>
    </location>
</feature>
<dbReference type="InterPro" id="IPR050638">
    <property type="entry name" value="AA-Vitamin_Transporters"/>
</dbReference>
<feature type="transmembrane region" description="Helical" evidence="6">
    <location>
        <begin position="260"/>
        <end position="277"/>
    </location>
</feature>
<dbReference type="HOGENOM" id="CLU_033863_9_3_7"/>
<dbReference type="SUPFAM" id="SSF103481">
    <property type="entry name" value="Multidrug resistance efflux transporter EmrE"/>
    <property type="match status" value="2"/>
</dbReference>
<evidence type="ECO:0000256" key="6">
    <source>
        <dbReference type="SAM" id="Phobius"/>
    </source>
</evidence>
<keyword evidence="2" id="KW-1003">Cell membrane</keyword>
<evidence type="ECO:0000256" key="3">
    <source>
        <dbReference type="ARBA" id="ARBA00022692"/>
    </source>
</evidence>
<keyword evidence="4 6" id="KW-1133">Transmembrane helix</keyword>
<evidence type="ECO:0000256" key="5">
    <source>
        <dbReference type="ARBA" id="ARBA00023136"/>
    </source>
</evidence>
<gene>
    <name evidence="8" type="ORF">HPMG_01955</name>
</gene>
<keyword evidence="3 6" id="KW-0812">Transmembrane</keyword>
<dbReference type="AlphaFoldDB" id="C5F2K4"/>
<evidence type="ECO:0000259" key="7">
    <source>
        <dbReference type="Pfam" id="PF00892"/>
    </source>
</evidence>
<proteinExistence type="predicted"/>
<protein>
    <submittedName>
        <fullName evidence="8">Putative membrane protein</fullName>
    </submittedName>
</protein>
<dbReference type="PANTHER" id="PTHR32322:SF18">
    <property type="entry name" value="S-ADENOSYLMETHIONINE_S-ADENOSYLHOMOCYSTEINE TRANSPORTER"/>
    <property type="match status" value="1"/>
</dbReference>
<feature type="transmembrane region" description="Helical" evidence="6">
    <location>
        <begin position="196"/>
        <end position="216"/>
    </location>
</feature>
<evidence type="ECO:0000313" key="9">
    <source>
        <dbReference type="Proteomes" id="UP000003953"/>
    </source>
</evidence>
<dbReference type="EMBL" id="DS990449">
    <property type="protein sequence ID" value="EEQ64498.1"/>
    <property type="molecule type" value="Genomic_DNA"/>
</dbReference>
<dbReference type="Pfam" id="PF00892">
    <property type="entry name" value="EamA"/>
    <property type="match status" value="2"/>
</dbReference>
<feature type="transmembrane region" description="Helical" evidence="6">
    <location>
        <begin position="164"/>
        <end position="184"/>
    </location>
</feature>
<dbReference type="Proteomes" id="UP000003953">
    <property type="component" value="Unassembled WGS sequence"/>
</dbReference>
<feature type="transmembrane region" description="Helical" evidence="6">
    <location>
        <begin position="23"/>
        <end position="43"/>
    </location>
</feature>
<organism evidence="8 9">
    <name type="scientific">Helicobacter pullorum MIT 98-5489</name>
    <dbReference type="NCBI Taxonomy" id="537972"/>
    <lineage>
        <taxon>Bacteria</taxon>
        <taxon>Pseudomonadati</taxon>
        <taxon>Campylobacterota</taxon>
        <taxon>Epsilonproteobacteria</taxon>
        <taxon>Campylobacterales</taxon>
        <taxon>Helicobacteraceae</taxon>
        <taxon>Helicobacter</taxon>
    </lineage>
</organism>